<evidence type="ECO:0000313" key="1">
    <source>
        <dbReference type="EMBL" id="MFD1946742.1"/>
    </source>
</evidence>
<dbReference type="EMBL" id="JBHUGD010000003">
    <property type="protein sequence ID" value="MFD1946742.1"/>
    <property type="molecule type" value="Genomic_DNA"/>
</dbReference>
<evidence type="ECO:0000313" key="2">
    <source>
        <dbReference type="Proteomes" id="UP001597351"/>
    </source>
</evidence>
<dbReference type="Proteomes" id="UP001597351">
    <property type="component" value="Unassembled WGS sequence"/>
</dbReference>
<reference evidence="2" key="1">
    <citation type="journal article" date="2019" name="Int. J. Syst. Evol. Microbiol.">
        <title>The Global Catalogue of Microorganisms (GCM) 10K type strain sequencing project: providing services to taxonomists for standard genome sequencing and annotation.</title>
        <authorList>
            <consortium name="The Broad Institute Genomics Platform"/>
            <consortium name="The Broad Institute Genome Sequencing Center for Infectious Disease"/>
            <person name="Wu L."/>
            <person name="Ma J."/>
        </authorList>
    </citation>
    <scope>NUCLEOTIDE SEQUENCE [LARGE SCALE GENOMIC DNA]</scope>
    <source>
        <strain evidence="2">CGMCC 1.12477</strain>
    </source>
</reference>
<name>A0ABW4TJA3_9ACTN</name>
<organism evidence="1 2">
    <name type="scientific">Nocardioides aestuarii</name>
    <dbReference type="NCBI Taxonomy" id="252231"/>
    <lineage>
        <taxon>Bacteria</taxon>
        <taxon>Bacillati</taxon>
        <taxon>Actinomycetota</taxon>
        <taxon>Actinomycetes</taxon>
        <taxon>Propionibacteriales</taxon>
        <taxon>Nocardioidaceae</taxon>
        <taxon>Nocardioides</taxon>
    </lineage>
</organism>
<comment type="caution">
    <text evidence="1">The sequence shown here is derived from an EMBL/GenBank/DDBJ whole genome shotgun (WGS) entry which is preliminary data.</text>
</comment>
<protein>
    <submittedName>
        <fullName evidence="1">Uncharacterized protein</fullName>
    </submittedName>
</protein>
<sequence>MTTPSWARTLVTLACRLLPAGQVRDRWREELLADLEVLAGRERAAYVVGVVVNAWALRSAVRGGQAGVAVARAARRPLGCRLNLRHSWHVVSTEDGHPYWECRDCHKTWVTVRPPGDWSPGF</sequence>
<keyword evidence="2" id="KW-1185">Reference proteome</keyword>
<accession>A0ABW4TJA3</accession>
<gene>
    <name evidence="1" type="ORF">ACFSDE_08060</name>
</gene>
<proteinExistence type="predicted"/>
<dbReference type="RefSeq" id="WP_343917178.1">
    <property type="nucleotide sequence ID" value="NZ_BAAAJT010000002.1"/>
</dbReference>